<name>A0A7V3YGC9_9BACT</name>
<keyword evidence="5 9" id="KW-0653">Protein transport</keyword>
<dbReference type="PRINTS" id="PR01651">
    <property type="entry name" value="SECGEXPORT"/>
</dbReference>
<comment type="subcellular location">
    <subcellularLocation>
        <location evidence="9">Cell membrane</location>
        <topology evidence="9">Multi-pass membrane protein</topology>
    </subcellularLocation>
    <subcellularLocation>
        <location evidence="1">Membrane</location>
        <topology evidence="1">Multi-pass membrane protein</topology>
    </subcellularLocation>
</comment>
<keyword evidence="7 9" id="KW-0811">Translocation</keyword>
<evidence type="ECO:0000256" key="9">
    <source>
        <dbReference type="RuleBase" id="RU365087"/>
    </source>
</evidence>
<keyword evidence="6 9" id="KW-1133">Transmembrane helix</keyword>
<evidence type="ECO:0000256" key="5">
    <source>
        <dbReference type="ARBA" id="ARBA00022927"/>
    </source>
</evidence>
<evidence type="ECO:0000256" key="2">
    <source>
        <dbReference type="ARBA" id="ARBA00008445"/>
    </source>
</evidence>
<dbReference type="GO" id="GO:0005886">
    <property type="term" value="C:plasma membrane"/>
    <property type="evidence" value="ECO:0007669"/>
    <property type="project" value="UniProtKB-SubCell"/>
</dbReference>
<dbReference type="InterPro" id="IPR004692">
    <property type="entry name" value="SecG"/>
</dbReference>
<keyword evidence="8 9" id="KW-0472">Membrane</keyword>
<keyword evidence="3 9" id="KW-0813">Transport</keyword>
<evidence type="ECO:0000256" key="3">
    <source>
        <dbReference type="ARBA" id="ARBA00022448"/>
    </source>
</evidence>
<dbReference type="NCBIfam" id="TIGR00810">
    <property type="entry name" value="secG"/>
    <property type="match status" value="1"/>
</dbReference>
<comment type="caution">
    <text evidence="10">The sequence shown here is derived from an EMBL/GenBank/DDBJ whole genome shotgun (WGS) entry which is preliminary data.</text>
</comment>
<comment type="caution">
    <text evidence="9">Lacks conserved residue(s) required for the propagation of feature annotation.</text>
</comment>
<comment type="similarity">
    <text evidence="2 9">Belongs to the SecG family.</text>
</comment>
<evidence type="ECO:0000256" key="7">
    <source>
        <dbReference type="ARBA" id="ARBA00023010"/>
    </source>
</evidence>
<protein>
    <recommendedName>
        <fullName evidence="9">Protein-export membrane protein SecG</fullName>
    </recommendedName>
</protein>
<evidence type="ECO:0000256" key="1">
    <source>
        <dbReference type="ARBA" id="ARBA00004141"/>
    </source>
</evidence>
<gene>
    <name evidence="10" type="primary">secG</name>
    <name evidence="10" type="ORF">ENV30_04825</name>
</gene>
<dbReference type="GO" id="GO:0009306">
    <property type="term" value="P:protein secretion"/>
    <property type="evidence" value="ECO:0007669"/>
    <property type="project" value="UniProtKB-UniRule"/>
</dbReference>
<proteinExistence type="inferred from homology"/>
<feature type="transmembrane region" description="Helical" evidence="9">
    <location>
        <begin position="50"/>
        <end position="74"/>
    </location>
</feature>
<evidence type="ECO:0000256" key="8">
    <source>
        <dbReference type="ARBA" id="ARBA00023136"/>
    </source>
</evidence>
<keyword evidence="4 9" id="KW-0812">Transmembrane</keyword>
<sequence>MEGWMVVQIVVSVALILVVVLQPRKSGVGGGIFGGMTRADRSAKFRALPILSKLTVVFGVALMVLSLVFSLLLVR</sequence>
<evidence type="ECO:0000256" key="4">
    <source>
        <dbReference type="ARBA" id="ARBA00022692"/>
    </source>
</evidence>
<accession>A0A7V3YGC9</accession>
<comment type="function">
    <text evidence="9">Involved in protein export. Participates in an early event of protein translocation.</text>
</comment>
<evidence type="ECO:0000256" key="6">
    <source>
        <dbReference type="ARBA" id="ARBA00022989"/>
    </source>
</evidence>
<dbReference type="EMBL" id="DTFV01000066">
    <property type="protein sequence ID" value="HGI30617.1"/>
    <property type="molecule type" value="Genomic_DNA"/>
</dbReference>
<keyword evidence="9" id="KW-1003">Cell membrane</keyword>
<dbReference type="Pfam" id="PF03840">
    <property type="entry name" value="SecG"/>
    <property type="match status" value="1"/>
</dbReference>
<reference evidence="10" key="1">
    <citation type="journal article" date="2020" name="mSystems">
        <title>Genome- and Community-Level Interaction Insights into Carbon Utilization and Element Cycling Functions of Hydrothermarchaeota in Hydrothermal Sediment.</title>
        <authorList>
            <person name="Zhou Z."/>
            <person name="Liu Y."/>
            <person name="Xu W."/>
            <person name="Pan J."/>
            <person name="Luo Z.H."/>
            <person name="Li M."/>
        </authorList>
    </citation>
    <scope>NUCLEOTIDE SEQUENCE [LARGE SCALE GENOMIC DNA]</scope>
    <source>
        <strain evidence="10">SpSt-747</strain>
    </source>
</reference>
<evidence type="ECO:0000313" key="10">
    <source>
        <dbReference type="EMBL" id="HGI30617.1"/>
    </source>
</evidence>
<dbReference type="AlphaFoldDB" id="A0A7V3YGC9"/>
<organism evidence="10">
    <name type="scientific">Candidatus Caldatribacterium californiense</name>
    <dbReference type="NCBI Taxonomy" id="1454726"/>
    <lineage>
        <taxon>Bacteria</taxon>
        <taxon>Pseudomonadati</taxon>
        <taxon>Atribacterota</taxon>
        <taxon>Atribacteria</taxon>
        <taxon>Atribacterales</taxon>
        <taxon>Candidatus Caldatribacteriaceae</taxon>
        <taxon>Candidatus Caldatribacterium</taxon>
    </lineage>
</organism>
<dbReference type="GO" id="GO:0015450">
    <property type="term" value="F:protein-transporting ATPase activity"/>
    <property type="evidence" value="ECO:0007669"/>
    <property type="project" value="UniProtKB-UniRule"/>
</dbReference>